<proteinExistence type="predicted"/>
<name>X1C3S2_9ZZZZ</name>
<accession>X1C3S2</accession>
<evidence type="ECO:0000313" key="1">
    <source>
        <dbReference type="EMBL" id="GAG91073.1"/>
    </source>
</evidence>
<feature type="non-terminal residue" evidence="1">
    <location>
        <position position="156"/>
    </location>
</feature>
<comment type="caution">
    <text evidence="1">The sequence shown here is derived from an EMBL/GenBank/DDBJ whole genome shotgun (WGS) entry which is preliminary data.</text>
</comment>
<sequence>MEEKRTYYQRNKERIRKQRKGFYKRNKERIKQRNKEWYEKNREFHQSQDIKKKRKEYRHCPEVLGRRREYQINRKREKPTMALKGRLSNLLWSALKHYSPTGKIRSSKKYGIDINAIIEHLKPFPTNLSDYEVHHIKPLFTFDFNNPEEIKKAFAP</sequence>
<protein>
    <submittedName>
        <fullName evidence="1">Uncharacterized protein</fullName>
    </submittedName>
</protein>
<dbReference type="EMBL" id="BART01024586">
    <property type="protein sequence ID" value="GAG91073.1"/>
    <property type="molecule type" value="Genomic_DNA"/>
</dbReference>
<organism evidence="1">
    <name type="scientific">marine sediment metagenome</name>
    <dbReference type="NCBI Taxonomy" id="412755"/>
    <lineage>
        <taxon>unclassified sequences</taxon>
        <taxon>metagenomes</taxon>
        <taxon>ecological metagenomes</taxon>
    </lineage>
</organism>
<gene>
    <name evidence="1" type="ORF">S01H4_44356</name>
</gene>
<dbReference type="AlphaFoldDB" id="X1C3S2"/>
<reference evidence="1" key="1">
    <citation type="journal article" date="2014" name="Front. Microbiol.">
        <title>High frequency of phylogenetically diverse reductive dehalogenase-homologous genes in deep subseafloor sedimentary metagenomes.</title>
        <authorList>
            <person name="Kawai M."/>
            <person name="Futagami T."/>
            <person name="Toyoda A."/>
            <person name="Takaki Y."/>
            <person name="Nishi S."/>
            <person name="Hori S."/>
            <person name="Arai W."/>
            <person name="Tsubouchi T."/>
            <person name="Morono Y."/>
            <person name="Uchiyama I."/>
            <person name="Ito T."/>
            <person name="Fujiyama A."/>
            <person name="Inagaki F."/>
            <person name="Takami H."/>
        </authorList>
    </citation>
    <scope>NUCLEOTIDE SEQUENCE</scope>
    <source>
        <strain evidence="1">Expedition CK06-06</strain>
    </source>
</reference>